<dbReference type="SMART" id="SM00256">
    <property type="entry name" value="FBOX"/>
    <property type="match status" value="1"/>
</dbReference>
<proteinExistence type="predicted"/>
<feature type="domain" description="F-box" evidence="3">
    <location>
        <begin position="7"/>
        <end position="53"/>
    </location>
</feature>
<dbReference type="PANTHER" id="PTHR10706">
    <property type="entry name" value="F-BOX FAMILY PROTEIN"/>
    <property type="match status" value="1"/>
</dbReference>
<sequence length="311" mass="36465">MTKPKKTNNIVSIPREILIDILLLLNSKSLSNLSKTCKFFYEFCKLDSFWLKFCKEFGIDKLGNYPNFLTMYTGILYKYGWLIGYWAGNKPINGSLLIIEFDPYKSSIIAWRITATSFDKHNESVLWKQQDDDDEYGNEQTGFISEEEEIDNTDTDEVDTTIFGQESTIENQNCFLFEDEKYFKFWTLNDRQKEKKKFDGIWVGDYGSHGIEFILFREDDISGYLIATKITGDINVPRGEISWRCNLKDQVRICDEKEWNGKVSYRAKTKVAFEGFRNPDEIDSEVIVITYDKLVVYWYDLSEMATFVRVS</sequence>
<gene>
    <name evidence="4" type="ORF">FMOSSE_LOCUS3570</name>
</gene>
<accession>A0A9N8WP58</accession>
<dbReference type="Pfam" id="PF12014">
    <property type="entry name" value="Cyclin_D1_bind"/>
    <property type="match status" value="1"/>
</dbReference>
<dbReference type="Gene3D" id="1.20.1280.50">
    <property type="match status" value="1"/>
</dbReference>
<dbReference type="EMBL" id="CAJVPP010000540">
    <property type="protein sequence ID" value="CAG8491690.1"/>
    <property type="molecule type" value="Genomic_DNA"/>
</dbReference>
<keyword evidence="2" id="KW-0833">Ubl conjugation pathway</keyword>
<protein>
    <submittedName>
        <fullName evidence="4">3359_t:CDS:1</fullName>
    </submittedName>
</protein>
<name>A0A9N8WP58_FUNMO</name>
<organism evidence="4 5">
    <name type="scientific">Funneliformis mosseae</name>
    <name type="common">Endomycorrhizal fungus</name>
    <name type="synonym">Glomus mosseae</name>
    <dbReference type="NCBI Taxonomy" id="27381"/>
    <lineage>
        <taxon>Eukaryota</taxon>
        <taxon>Fungi</taxon>
        <taxon>Fungi incertae sedis</taxon>
        <taxon>Mucoromycota</taxon>
        <taxon>Glomeromycotina</taxon>
        <taxon>Glomeromycetes</taxon>
        <taxon>Glomerales</taxon>
        <taxon>Glomeraceae</taxon>
        <taxon>Funneliformis</taxon>
    </lineage>
</organism>
<dbReference type="AlphaFoldDB" id="A0A9N8WP58"/>
<keyword evidence="5" id="KW-1185">Reference proteome</keyword>
<evidence type="ECO:0000256" key="2">
    <source>
        <dbReference type="ARBA" id="ARBA00022786"/>
    </source>
</evidence>
<dbReference type="Pfam" id="PF12937">
    <property type="entry name" value="F-box-like"/>
    <property type="match status" value="1"/>
</dbReference>
<dbReference type="InterPro" id="IPR036047">
    <property type="entry name" value="F-box-like_dom_sf"/>
</dbReference>
<reference evidence="4" key="1">
    <citation type="submission" date="2021-06" db="EMBL/GenBank/DDBJ databases">
        <authorList>
            <person name="Kallberg Y."/>
            <person name="Tangrot J."/>
            <person name="Rosling A."/>
        </authorList>
    </citation>
    <scope>NUCLEOTIDE SEQUENCE</scope>
    <source>
        <strain evidence="4">87-6 pot B 2015</strain>
    </source>
</reference>
<dbReference type="InterPro" id="IPR045048">
    <property type="entry name" value="FBXO31/39"/>
</dbReference>
<comment type="caution">
    <text evidence="4">The sequence shown here is derived from an EMBL/GenBank/DDBJ whole genome shotgun (WGS) entry which is preliminary data.</text>
</comment>
<comment type="pathway">
    <text evidence="1">Protein modification; protein ubiquitination.</text>
</comment>
<evidence type="ECO:0000313" key="4">
    <source>
        <dbReference type="EMBL" id="CAG8491690.1"/>
    </source>
</evidence>
<evidence type="ECO:0000259" key="3">
    <source>
        <dbReference type="PROSITE" id="PS50181"/>
    </source>
</evidence>
<dbReference type="Proteomes" id="UP000789375">
    <property type="component" value="Unassembled WGS sequence"/>
</dbReference>
<evidence type="ECO:0000256" key="1">
    <source>
        <dbReference type="ARBA" id="ARBA00004906"/>
    </source>
</evidence>
<dbReference type="InterPro" id="IPR001810">
    <property type="entry name" value="F-box_dom"/>
</dbReference>
<dbReference type="SUPFAM" id="SSF81383">
    <property type="entry name" value="F-box domain"/>
    <property type="match status" value="1"/>
</dbReference>
<dbReference type="PANTHER" id="PTHR10706:SF130">
    <property type="entry name" value="F-BOX ONLY PROTEIN 31"/>
    <property type="match status" value="1"/>
</dbReference>
<dbReference type="PROSITE" id="PS50181">
    <property type="entry name" value="FBOX"/>
    <property type="match status" value="1"/>
</dbReference>
<evidence type="ECO:0000313" key="5">
    <source>
        <dbReference type="Proteomes" id="UP000789375"/>
    </source>
</evidence>